<keyword evidence="5" id="KW-1185">Reference proteome</keyword>
<dbReference type="Gene3D" id="2.60.40.10">
    <property type="entry name" value="Immunoglobulins"/>
    <property type="match status" value="2"/>
</dbReference>
<dbReference type="PROSITE" id="PS51257">
    <property type="entry name" value="PROKAR_LIPOPROTEIN"/>
    <property type="match status" value="1"/>
</dbReference>
<organism evidence="4 5">
    <name type="scientific">Dokdonia pacifica</name>
    <dbReference type="NCBI Taxonomy" id="1627892"/>
    <lineage>
        <taxon>Bacteria</taxon>
        <taxon>Pseudomonadati</taxon>
        <taxon>Bacteroidota</taxon>
        <taxon>Flavobacteriia</taxon>
        <taxon>Flavobacteriales</taxon>
        <taxon>Flavobacteriaceae</taxon>
        <taxon>Dokdonia</taxon>
    </lineage>
</organism>
<protein>
    <submittedName>
        <fullName evidence="4">Gliding motility-associated C-terminal domain-containing protein</fullName>
    </submittedName>
</protein>
<dbReference type="NCBIfam" id="TIGR04131">
    <property type="entry name" value="Bac_Flav_CTERM"/>
    <property type="match status" value="1"/>
</dbReference>
<name>A0A239A7J8_9FLAO</name>
<evidence type="ECO:0000256" key="1">
    <source>
        <dbReference type="SAM" id="SignalP"/>
    </source>
</evidence>
<dbReference type="Proteomes" id="UP000198379">
    <property type="component" value="Unassembled WGS sequence"/>
</dbReference>
<dbReference type="RefSeq" id="WP_089372004.1">
    <property type="nucleotide sequence ID" value="NZ_BMEP01000007.1"/>
</dbReference>
<feature type="signal peptide" evidence="1">
    <location>
        <begin position="1"/>
        <end position="25"/>
    </location>
</feature>
<dbReference type="Pfam" id="PF13585">
    <property type="entry name" value="CHU_C"/>
    <property type="match status" value="1"/>
</dbReference>
<dbReference type="EMBL" id="FZNY01000004">
    <property type="protein sequence ID" value="SNR91281.1"/>
    <property type="molecule type" value="Genomic_DNA"/>
</dbReference>
<dbReference type="InterPro" id="IPR035986">
    <property type="entry name" value="PKD_dom_sf"/>
</dbReference>
<dbReference type="InterPro" id="IPR011889">
    <property type="entry name" value="Liste_lipo_26"/>
</dbReference>
<evidence type="ECO:0000313" key="5">
    <source>
        <dbReference type="Proteomes" id="UP000198379"/>
    </source>
</evidence>
<dbReference type="PROSITE" id="PS50093">
    <property type="entry name" value="PKD"/>
    <property type="match status" value="1"/>
</dbReference>
<dbReference type="InterPro" id="IPR000601">
    <property type="entry name" value="PKD_dom"/>
</dbReference>
<dbReference type="OrthoDB" id="9813840at2"/>
<evidence type="ECO:0000259" key="2">
    <source>
        <dbReference type="PROSITE" id="PS50093"/>
    </source>
</evidence>
<feature type="chain" id="PRO_5013371505" evidence="1">
    <location>
        <begin position="26"/>
        <end position="2749"/>
    </location>
</feature>
<dbReference type="PROSITE" id="PS50853">
    <property type="entry name" value="FN3"/>
    <property type="match status" value="1"/>
</dbReference>
<dbReference type="InterPro" id="IPR036116">
    <property type="entry name" value="FN3_sf"/>
</dbReference>
<reference evidence="4 5" key="1">
    <citation type="submission" date="2017-06" db="EMBL/GenBank/DDBJ databases">
        <authorList>
            <person name="Kim H.J."/>
            <person name="Triplett B.A."/>
        </authorList>
    </citation>
    <scope>NUCLEOTIDE SEQUENCE [LARGE SCALE GENOMIC DNA]</scope>
    <source>
        <strain evidence="4 5">DSM 25597</strain>
    </source>
</reference>
<dbReference type="Pfam" id="PF03382">
    <property type="entry name" value="DUF285"/>
    <property type="match status" value="6"/>
</dbReference>
<dbReference type="NCBIfam" id="TIGR02167">
    <property type="entry name" value="Liste_lipo_26"/>
    <property type="match status" value="5"/>
</dbReference>
<evidence type="ECO:0000259" key="3">
    <source>
        <dbReference type="PROSITE" id="PS50853"/>
    </source>
</evidence>
<gene>
    <name evidence="4" type="ORF">SAMN06265376_104191</name>
</gene>
<dbReference type="SUPFAM" id="SSF49265">
    <property type="entry name" value="Fibronectin type III"/>
    <property type="match status" value="1"/>
</dbReference>
<evidence type="ECO:0000313" key="4">
    <source>
        <dbReference type="EMBL" id="SNR91281.1"/>
    </source>
</evidence>
<dbReference type="CDD" id="cd00146">
    <property type="entry name" value="PKD"/>
    <property type="match status" value="1"/>
</dbReference>
<proteinExistence type="predicted"/>
<feature type="domain" description="PKD" evidence="2">
    <location>
        <begin position="48"/>
        <end position="87"/>
    </location>
</feature>
<dbReference type="InterPro" id="IPR013783">
    <property type="entry name" value="Ig-like_fold"/>
</dbReference>
<sequence>MTVLPRMKFLLLITIFLCACINSYSQDFTSIWNTTLSTPDNQITIPTNPGFTYDYTVNWGDGNTDTGITGNVTHTYATPGNYTISISGNFPAIYFNNTGDKDKIIEITSWGNLQWQSMENAFYGCRNLNFDAISPPDLSQVTSLKNMFREANVFNGILNSWNVDNITDISGMFQDCDTFNRPLDGWNTGNITDMSDTFNGAHNFNEPLDNWNTGAVTTMARMFRSANDFNQNINGWNTSQVTDMSDMFSASDMAFPLNNWNVLQVTTMSRMFRSTPFNQPLDQWDVDNVTDMFEMFRDTPFNQNINNWQVGNVLNMAGMFERNYVFNQPLNNWNVSSVTDMSNMFAGINSALTVFNQPLDMWITSSVTNMREMFESSRFNQPLEAWDVTNVTNMSGMFRRAVDFNQPLNGWTLDSLADTNSMFFNATSFNQLLNNWNVSNVVNMASMFNGASLFNQPIDLWTTTNVSDMRFMFSNATAFDQNLGVWDISNVTLMANMLDDSGLSETNYNNTLIGWEAQTVNDNVILGAANLLYCDGRFAREDLIINNNWTINDDIVNCSFVFCTDIITPVDGDINVPGNFDLVWEATPNATGYRVTVTKDTGGVVTTILDNFDVGNVTSWDFAVDFVAGDIVMALVVPFNAEGPAENCVTETYTIIDSWVNSPAAFKLTYNTALTNNDSTPANQLKISKNNSLSYNYSIDWGDNQFDNNVSGDITHTYDAPGIYTISIIGDYPAHYFNFSNTDYFKLLTIDQWGTQQWQSMDQAFLNCQNMTYNATDIPDLSQVENMRSMFFSCFLFDADINNWDVSNVTNMSNTFAAAFVFNSPLDTWDVSNVTNMSGLFLVARAFNQPINNWNVGNVTNMFRMFDANGSASAFNQPLNNWNVSNVQDMGWMFRFTENFNQPLDMWNVSNVISMERMFDNAEAFNGNISNWNVENVTSMASMFSNADAFNQNLNSWNVENVITMDSMFSSTNIFNQPLNDWDTLSCITMGSMFSGSVAFNQPLNNWQVETVTNMSFMFNGTNVFDQDISSWNVSQVTTMRGMFRSAVLFDQALAPWDVNSVVNMESMFENAQVFNQPIGGWDVSAVATMASMFENAQLFDQPLMAWDTSSVTDMNSMFENAQVFNQNINDWDVVNVTNFASMFESAQQFNTPLDAWETNEAQNMAAMFKEAAVFNQNINTWNTSFVTTMDAMFQDATMYDQPMEGWNTASVTTMRRMFSGASLFNQNIDPWNTRDVTTMEEMFEDAVAFDAPLNNWRVEGVVNMDSMFQNASSFNQLLNEWDLGSVSMNNMFNQASAYDQVLSDWNMSQVTNLNNMLDNSGMSRDSYDTTLIAWSQQQLPSGLTLGALNVPYCDAFEERASIISDFGWNIVGDILDCPLPGCTTLISPLNGDIDVPVNTNITWEPAQFARGYRLTVTSVPPNANNVTNIDIINDTTYNFVNDFAGGEVVSVTIVPYNDEGDATGCALETFTIISDPNPTIPDCTSLSNPLNGAVDVIVSTDLSWDPISNADSYIISVGTTPGGVDILNNENVGNVTTYDLVDDLPENTLIFVTIIPTNDVGDSVGCAEESFTTEFIPVPPGCTNLLTPIDGAIDVDITTNLTWDAVADATGYLLTVGTTPGGNEILNEIDVNNTTTFDFVTDLDEDETYYVIITPYNNVGDATGCIVESFTTETIEFFPDCTSLTDPLNGAINVLVGTDLSWETSPMATGYLLSVGTTSGGTDILNNQDVGNVTTFDLPTDLPEFTEIFVTIIPYNDSGNSTGCIEESFTTQLFIPDCVTLTNPLNGATGVLIGTDLSWTTATTASGYILSVGTTSGGTDIVNNQDVGNVTTFDVPADLPELTEIFVTIIPYNDTGNATGCAEESFTTELLLPDCVTLTDPLNGTIDVLVGTDLTWNTATTADGYILNVGTTSGGTDILNNQDVGNVTTFDLPTDLPEFTEIFVSITPYNATGNATGCTEESFTTQLFAPDCVTLTDPLNGATGVLIGTDLSWTTAITADGYILSVGTTSGGTDIVNNQDVGNVTTFDLPADLPEFTEIFITIIPYNDTGNAIGCTEESFTTELLVPDCVTLTDPLNGTIDVLVGTDLTWNAATTADGYILNVGTTSGGTDIINNQDVGNVTTFDLPTDLPEFTEIFVSITSYNATGNATGCTEESFTTQLFAPDCITLTDPLNGATGVLIGTDLSWTTATTADGYILSVGTTSGGTDIINNQDVGNVTTFDLPADLPEFTEIFVIIIPYNATGNATGCTEESFTTQLFVPECTTLTDPLNGTIDVLIGTDLSWNATTTADGYILNVGTTSGGTDIINNLDVGNVTTFDLPTDLPEFTEIFVSITPYNATGNATGCTEESFTTQLFVPDCTTLTNPLNGATGVLIGTDINWNPSATAEGYFISIGTTSGGTDILNNQDVGNVTTFDLPTDLPDQSDIFVTITPYNATGNATGCIEESFTTQTFPPTCTTITNPLDGDIEVPVTTTISWEEVTEATGYFISIGTTSGGIDIINNLDVGNSTVYDIPNDLPEQTELFVIVTPYNIGGSAEGCTEISFITEILPPLCTTLLAPSNESLNVPINTGISWNPVTNADGYFITIGTFSGGDDIIATTDVGNVTEISLAEELPDNSTIYITIHPYNLGGITESCQEESFTTEDTTIDVDNRQKYGFSPDGDGINEFWEIKGIRSYPDNIVSIYNRWGDLVFQIEGYNNSNNVFSGNANKSTGRGAGKLPEGTYFFTIEIPVEHNLKTKGYVVLKR</sequence>
<dbReference type="InterPro" id="IPR026341">
    <property type="entry name" value="T9SS_type_B"/>
</dbReference>
<dbReference type="SUPFAM" id="SSF49299">
    <property type="entry name" value="PKD domain"/>
    <property type="match status" value="1"/>
</dbReference>
<feature type="domain" description="Fibronectin type-III" evidence="3">
    <location>
        <begin position="1580"/>
        <end position="1678"/>
    </location>
</feature>
<dbReference type="InterPro" id="IPR005046">
    <property type="entry name" value="DUF285"/>
</dbReference>
<dbReference type="InterPro" id="IPR003961">
    <property type="entry name" value="FN3_dom"/>
</dbReference>
<accession>A0A239A7J8</accession>
<keyword evidence="1" id="KW-0732">Signal</keyword>